<dbReference type="SUPFAM" id="SSF46785">
    <property type="entry name" value="Winged helix' DNA-binding domain"/>
    <property type="match status" value="1"/>
</dbReference>
<evidence type="ECO:0000256" key="4">
    <source>
        <dbReference type="ARBA" id="ARBA00023163"/>
    </source>
</evidence>
<dbReference type="GO" id="GO:0043565">
    <property type="term" value="F:sequence-specific DNA binding"/>
    <property type="evidence" value="ECO:0007669"/>
    <property type="project" value="TreeGrafter"/>
</dbReference>
<dbReference type="FunFam" id="1.10.10.10:FF:000001">
    <property type="entry name" value="LysR family transcriptional regulator"/>
    <property type="match status" value="1"/>
</dbReference>
<dbReference type="Proteomes" id="UP000537862">
    <property type="component" value="Unassembled WGS sequence"/>
</dbReference>
<accession>A0A849P7G2</accession>
<dbReference type="AlphaFoldDB" id="A0A849P7G2"/>
<dbReference type="EMBL" id="JABGBN010000003">
    <property type="protein sequence ID" value="NOL51722.1"/>
    <property type="molecule type" value="Genomic_DNA"/>
</dbReference>
<dbReference type="InterPro" id="IPR058163">
    <property type="entry name" value="LysR-type_TF_proteobact-type"/>
</dbReference>
<reference evidence="6 7" key="1">
    <citation type="submission" date="2020-05" db="EMBL/GenBank/DDBJ databases">
        <authorList>
            <person name="Niu N."/>
        </authorList>
    </citation>
    <scope>NUCLEOTIDE SEQUENCE [LARGE SCALE GENOMIC DNA]</scope>
    <source>
        <strain evidence="6 7">3340-03</strain>
    </source>
</reference>
<sequence>MPKNFHKIDLNDMRLFVSVVQAGSLTRASELLDVPKSHLSRHLTELENSLGTTLMDRGRRGIVLNELGRRFLHNAQEMLRLAQMAIDDIQTNLQKPNGLLRMSVSTEVGRGFLMHHLPAYFKRYPDVNVEVQIDNRKVNMIQDGIDIALRVGSINNDNVVARKLFDLELGVFASPGYLAQYGIPQTPHELYGHQLLYKYDGPEWAFQKEQHRVVIDGQHKLRTNDFNLIAQMVSEGLGIAVLPCFDNMIKEDWIKILPEWTLETVPVYVVYYKNRGATSVVRSMVDFLLDIPQKT</sequence>
<evidence type="ECO:0000259" key="5">
    <source>
        <dbReference type="PROSITE" id="PS50931"/>
    </source>
</evidence>
<comment type="caution">
    <text evidence="6">The sequence shown here is derived from an EMBL/GenBank/DDBJ whole genome shotgun (WGS) entry which is preliminary data.</text>
</comment>
<dbReference type="PROSITE" id="PS50931">
    <property type="entry name" value="HTH_LYSR"/>
    <property type="match status" value="1"/>
</dbReference>
<dbReference type="InterPro" id="IPR036388">
    <property type="entry name" value="WH-like_DNA-bd_sf"/>
</dbReference>
<protein>
    <submittedName>
        <fullName evidence="6">LysR family transcriptional regulator</fullName>
    </submittedName>
</protein>
<comment type="similarity">
    <text evidence="1">Belongs to the LysR transcriptional regulatory family.</text>
</comment>
<evidence type="ECO:0000256" key="1">
    <source>
        <dbReference type="ARBA" id="ARBA00009437"/>
    </source>
</evidence>
<organism evidence="6 7">
    <name type="scientific">Pelistega suis</name>
    <dbReference type="NCBI Taxonomy" id="1631957"/>
    <lineage>
        <taxon>Bacteria</taxon>
        <taxon>Pseudomonadati</taxon>
        <taxon>Pseudomonadota</taxon>
        <taxon>Betaproteobacteria</taxon>
        <taxon>Burkholderiales</taxon>
        <taxon>Alcaligenaceae</taxon>
        <taxon>Pelistega</taxon>
    </lineage>
</organism>
<keyword evidence="4" id="KW-0804">Transcription</keyword>
<dbReference type="CDD" id="cd08422">
    <property type="entry name" value="PBP2_CrgA_like"/>
    <property type="match status" value="1"/>
</dbReference>
<evidence type="ECO:0000313" key="7">
    <source>
        <dbReference type="Proteomes" id="UP000537862"/>
    </source>
</evidence>
<evidence type="ECO:0000256" key="3">
    <source>
        <dbReference type="ARBA" id="ARBA00023125"/>
    </source>
</evidence>
<keyword evidence="2" id="KW-0805">Transcription regulation</keyword>
<dbReference type="InterPro" id="IPR005119">
    <property type="entry name" value="LysR_subst-bd"/>
</dbReference>
<dbReference type="GO" id="GO:0003700">
    <property type="term" value="F:DNA-binding transcription factor activity"/>
    <property type="evidence" value="ECO:0007669"/>
    <property type="project" value="InterPro"/>
</dbReference>
<dbReference type="RefSeq" id="WP_171680418.1">
    <property type="nucleotide sequence ID" value="NZ_JABGBN010000003.1"/>
</dbReference>
<dbReference type="Gene3D" id="3.40.190.290">
    <property type="match status" value="1"/>
</dbReference>
<dbReference type="InterPro" id="IPR000847">
    <property type="entry name" value="LysR_HTH_N"/>
</dbReference>
<dbReference type="Gene3D" id="1.10.10.10">
    <property type="entry name" value="Winged helix-like DNA-binding domain superfamily/Winged helix DNA-binding domain"/>
    <property type="match status" value="1"/>
</dbReference>
<evidence type="ECO:0000256" key="2">
    <source>
        <dbReference type="ARBA" id="ARBA00023015"/>
    </source>
</evidence>
<dbReference type="PANTHER" id="PTHR30537">
    <property type="entry name" value="HTH-TYPE TRANSCRIPTIONAL REGULATOR"/>
    <property type="match status" value="1"/>
</dbReference>
<keyword evidence="7" id="KW-1185">Reference proteome</keyword>
<evidence type="ECO:0000313" key="6">
    <source>
        <dbReference type="EMBL" id="NOL51722.1"/>
    </source>
</evidence>
<dbReference type="Pfam" id="PF03466">
    <property type="entry name" value="LysR_substrate"/>
    <property type="match status" value="1"/>
</dbReference>
<dbReference type="Pfam" id="PF00126">
    <property type="entry name" value="HTH_1"/>
    <property type="match status" value="1"/>
</dbReference>
<dbReference type="SUPFAM" id="SSF53850">
    <property type="entry name" value="Periplasmic binding protein-like II"/>
    <property type="match status" value="1"/>
</dbReference>
<name>A0A849P7G2_9BURK</name>
<keyword evidence="3" id="KW-0238">DNA-binding</keyword>
<gene>
    <name evidence="6" type="ORF">HKX39_05995</name>
</gene>
<dbReference type="GO" id="GO:0006351">
    <property type="term" value="P:DNA-templated transcription"/>
    <property type="evidence" value="ECO:0007669"/>
    <property type="project" value="TreeGrafter"/>
</dbReference>
<dbReference type="PANTHER" id="PTHR30537:SF3">
    <property type="entry name" value="TRANSCRIPTIONAL REGULATORY PROTEIN"/>
    <property type="match status" value="1"/>
</dbReference>
<dbReference type="InterPro" id="IPR036390">
    <property type="entry name" value="WH_DNA-bd_sf"/>
</dbReference>
<feature type="domain" description="HTH lysR-type" evidence="5">
    <location>
        <begin position="8"/>
        <end position="65"/>
    </location>
</feature>
<proteinExistence type="inferred from homology"/>